<evidence type="ECO:0000313" key="3">
    <source>
        <dbReference type="Proteomes" id="UP000260812"/>
    </source>
</evidence>
<dbReference type="PANTHER" id="PTHR34825:SF1">
    <property type="entry name" value="AAA-ATPASE-LIKE DOMAIN-CONTAINING PROTEIN"/>
    <property type="match status" value="1"/>
</dbReference>
<protein>
    <recommendedName>
        <fullName evidence="1">AAA-ATPase-like domain-containing protein</fullName>
    </recommendedName>
</protein>
<dbReference type="AlphaFoldDB" id="A0A3E3IBC7"/>
<accession>A0A3E3IBC7</accession>
<evidence type="ECO:0000313" key="2">
    <source>
        <dbReference type="EMBL" id="RGE64356.1"/>
    </source>
</evidence>
<feature type="domain" description="AAA-ATPase-like" evidence="1">
    <location>
        <begin position="4"/>
        <end position="49"/>
    </location>
</feature>
<comment type="caution">
    <text evidence="2">The sequence shown here is derived from an EMBL/GenBank/DDBJ whole genome shotgun (WGS) entry which is preliminary data.</text>
</comment>
<name>A0A3E3IBC7_9FIRM</name>
<evidence type="ECO:0000259" key="1">
    <source>
        <dbReference type="Pfam" id="PF09820"/>
    </source>
</evidence>
<proteinExistence type="predicted"/>
<dbReference type="InterPro" id="IPR018631">
    <property type="entry name" value="AAA-ATPase-like_dom"/>
</dbReference>
<dbReference type="EMBL" id="QVLV01000002">
    <property type="protein sequence ID" value="RGE64356.1"/>
    <property type="molecule type" value="Genomic_DNA"/>
</dbReference>
<dbReference type="Proteomes" id="UP000260812">
    <property type="component" value="Unassembled WGS sequence"/>
</dbReference>
<reference evidence="2" key="1">
    <citation type="submission" date="2018-08" db="EMBL/GenBank/DDBJ databases">
        <title>A genome reference for cultivated species of the human gut microbiota.</title>
        <authorList>
            <person name="Zou Y."/>
            <person name="Xue W."/>
            <person name="Luo G."/>
        </authorList>
    </citation>
    <scope>NUCLEOTIDE SEQUENCE [LARGE SCALE GENOMIC DNA]</scope>
    <source>
        <strain evidence="2">TF05-5AC</strain>
    </source>
</reference>
<keyword evidence="3" id="KW-1185">Reference proteome</keyword>
<organism evidence="2 3">
    <name type="scientific">Eisenbergiella massiliensis</name>
    <dbReference type="NCBI Taxonomy" id="1720294"/>
    <lineage>
        <taxon>Bacteria</taxon>
        <taxon>Bacillati</taxon>
        <taxon>Bacillota</taxon>
        <taxon>Clostridia</taxon>
        <taxon>Lachnospirales</taxon>
        <taxon>Lachnospiraceae</taxon>
        <taxon>Eisenbergiella</taxon>
    </lineage>
</organism>
<dbReference type="GeneID" id="97991006"/>
<gene>
    <name evidence="2" type="ORF">DXC51_04675</name>
</gene>
<sequence length="85" mass="9916">MVSDFYYVDKALLIKDFLDTRAKVTLFTRPRRFGKTLNMDMLRVFLKRQTKILPCISVIKRSGVAARIIASIKVNIRSYFSPLKM</sequence>
<dbReference type="Pfam" id="PF09820">
    <property type="entry name" value="AAA-ATPase_like"/>
    <property type="match status" value="1"/>
</dbReference>
<dbReference type="RefSeq" id="WP_117543936.1">
    <property type="nucleotide sequence ID" value="NZ_QVLV01000002.1"/>
</dbReference>
<dbReference type="PANTHER" id="PTHR34825">
    <property type="entry name" value="CONSERVED PROTEIN, WITH A WEAK D-GALACTARATE DEHYDRATASE/ALTRONATE HYDROLASE DOMAIN"/>
    <property type="match status" value="1"/>
</dbReference>